<evidence type="ECO:0000256" key="1">
    <source>
        <dbReference type="ARBA" id="ARBA00004906"/>
    </source>
</evidence>
<dbReference type="Proteomes" id="UP001327560">
    <property type="component" value="Chromosome 6"/>
</dbReference>
<accession>A0AAQ3KP42</accession>
<keyword evidence="4" id="KW-1185">Reference proteome</keyword>
<dbReference type="InterPro" id="IPR036296">
    <property type="entry name" value="SKP1-like_dim_sf"/>
</dbReference>
<dbReference type="AlphaFoldDB" id="A0AAQ3KP42"/>
<dbReference type="Pfam" id="PF01466">
    <property type="entry name" value="Skp1"/>
    <property type="match status" value="1"/>
</dbReference>
<dbReference type="InterPro" id="IPR016072">
    <property type="entry name" value="Skp1_comp_dimer"/>
</dbReference>
<evidence type="ECO:0000313" key="3">
    <source>
        <dbReference type="EMBL" id="WOL12468.1"/>
    </source>
</evidence>
<name>A0AAQ3KP42_9LILI</name>
<dbReference type="GO" id="GO:0006511">
    <property type="term" value="P:ubiquitin-dependent protein catabolic process"/>
    <property type="evidence" value="ECO:0007669"/>
    <property type="project" value="InterPro"/>
</dbReference>
<evidence type="ECO:0000259" key="2">
    <source>
        <dbReference type="Pfam" id="PF01466"/>
    </source>
</evidence>
<protein>
    <submittedName>
        <fullName evidence="3">SKP1-like protein 1A</fullName>
    </submittedName>
</protein>
<evidence type="ECO:0000313" key="4">
    <source>
        <dbReference type="Proteomes" id="UP001327560"/>
    </source>
</evidence>
<dbReference type="SUPFAM" id="SSF81382">
    <property type="entry name" value="Skp1 dimerisation domain-like"/>
    <property type="match status" value="1"/>
</dbReference>
<dbReference type="EMBL" id="CP136895">
    <property type="protein sequence ID" value="WOL12468.1"/>
    <property type="molecule type" value="Genomic_DNA"/>
</dbReference>
<comment type="pathway">
    <text evidence="1">Protein modification; protein ubiquitination.</text>
</comment>
<gene>
    <name evidence="3" type="ORF">Cni_G21235</name>
</gene>
<organism evidence="3 4">
    <name type="scientific">Canna indica</name>
    <name type="common">Indian-shot</name>
    <dbReference type="NCBI Taxonomy" id="4628"/>
    <lineage>
        <taxon>Eukaryota</taxon>
        <taxon>Viridiplantae</taxon>
        <taxon>Streptophyta</taxon>
        <taxon>Embryophyta</taxon>
        <taxon>Tracheophyta</taxon>
        <taxon>Spermatophyta</taxon>
        <taxon>Magnoliopsida</taxon>
        <taxon>Liliopsida</taxon>
        <taxon>Zingiberales</taxon>
        <taxon>Cannaceae</taxon>
        <taxon>Canna</taxon>
    </lineage>
</organism>
<reference evidence="3 4" key="1">
    <citation type="submission" date="2023-10" db="EMBL/GenBank/DDBJ databases">
        <title>Chromosome-scale genome assembly provides insights into flower coloration mechanisms of Canna indica.</title>
        <authorList>
            <person name="Li C."/>
        </authorList>
    </citation>
    <scope>NUCLEOTIDE SEQUENCE [LARGE SCALE GENOMIC DNA]</scope>
    <source>
        <tissue evidence="3">Flower</tissue>
    </source>
</reference>
<proteinExistence type="predicted"/>
<sequence length="195" mass="21651">MDQHMEKIKTMDEADWNSGALTGVKTWKKKDRATKIKVVLKTDGGQDITVDATYGKVAAKFGDQRLRVLKNGDVLAIRLPNHIARPALDVVVNFWRWQQSTGAEKSPEEIKDFAEASVTEVEEEAARLDVYAAANCMVTKGFEDVTPLLRAASQRVADAMTTVSAEQAREYLGLVPDFTEEEEKKLLHDLASADN</sequence>
<dbReference type="InterPro" id="IPR011333">
    <property type="entry name" value="SKP1/BTB/POZ_sf"/>
</dbReference>
<dbReference type="Gene3D" id="3.30.710.10">
    <property type="entry name" value="Potassium Channel Kv1.1, Chain A"/>
    <property type="match status" value="1"/>
</dbReference>
<feature type="domain" description="SKP1 component dimerisation" evidence="2">
    <location>
        <begin position="147"/>
        <end position="186"/>
    </location>
</feature>